<dbReference type="Pfam" id="PF02185">
    <property type="entry name" value="HR1"/>
    <property type="match status" value="1"/>
</dbReference>
<proteinExistence type="predicted"/>
<reference evidence="3" key="1">
    <citation type="thesis" date="2021" institute="BYU ScholarsArchive" country="Provo, UT, USA">
        <title>Applications of and Algorithms for Genome Assembly and Genomic Analyses with an Emphasis on Marine Teleosts.</title>
        <authorList>
            <person name="Pickett B.D."/>
        </authorList>
    </citation>
    <scope>NUCLEOTIDE SEQUENCE</scope>
    <source>
        <strain evidence="3">HI-2016</strain>
    </source>
</reference>
<dbReference type="EMBL" id="JAFBMS010000034">
    <property type="protein sequence ID" value="KAG9341495.1"/>
    <property type="molecule type" value="Genomic_DNA"/>
</dbReference>
<feature type="compositionally biased region" description="Polar residues" evidence="1">
    <location>
        <begin position="15"/>
        <end position="26"/>
    </location>
</feature>
<dbReference type="Proteomes" id="UP000824540">
    <property type="component" value="Unassembled WGS sequence"/>
</dbReference>
<evidence type="ECO:0000256" key="1">
    <source>
        <dbReference type="SAM" id="MobiDB-lite"/>
    </source>
</evidence>
<protein>
    <recommendedName>
        <fullName evidence="2">REM-1 domain-containing protein</fullName>
    </recommendedName>
</protein>
<feature type="domain" description="REM-1" evidence="2">
    <location>
        <begin position="30"/>
        <end position="82"/>
    </location>
</feature>
<evidence type="ECO:0000259" key="2">
    <source>
        <dbReference type="SMART" id="SM00742"/>
    </source>
</evidence>
<dbReference type="OrthoDB" id="63267at2759"/>
<dbReference type="InterPro" id="IPR036274">
    <property type="entry name" value="HR1_rpt_sf"/>
</dbReference>
<gene>
    <name evidence="3" type="ORF">JZ751_019000</name>
</gene>
<keyword evidence="4" id="KW-1185">Reference proteome</keyword>
<sequence length="125" mass="13435">MTDLSGEEQKECPQTPDTPNSEARACTSSGRLAALKKQIDIELKVKQGAENMIQMYSNGSSKAELVLLSAALLAVHPTVSLVLATNPLLQLLWCVWFQGVLEESSLPTPTRISLSTRAAAETHAS</sequence>
<dbReference type="AlphaFoldDB" id="A0A8T2NMA0"/>
<accession>A0A8T2NMA0</accession>
<dbReference type="Gene3D" id="1.10.287.160">
    <property type="entry name" value="HR1 repeat"/>
    <property type="match status" value="1"/>
</dbReference>
<dbReference type="InterPro" id="IPR011072">
    <property type="entry name" value="HR1_rho-bd"/>
</dbReference>
<evidence type="ECO:0000313" key="4">
    <source>
        <dbReference type="Proteomes" id="UP000824540"/>
    </source>
</evidence>
<dbReference type="GO" id="GO:0007165">
    <property type="term" value="P:signal transduction"/>
    <property type="evidence" value="ECO:0007669"/>
    <property type="project" value="InterPro"/>
</dbReference>
<dbReference type="SUPFAM" id="SSF46585">
    <property type="entry name" value="HR1 repeat"/>
    <property type="match status" value="1"/>
</dbReference>
<comment type="caution">
    <text evidence="3">The sequence shown here is derived from an EMBL/GenBank/DDBJ whole genome shotgun (WGS) entry which is preliminary data.</text>
</comment>
<organism evidence="3 4">
    <name type="scientific">Albula glossodonta</name>
    <name type="common">roundjaw bonefish</name>
    <dbReference type="NCBI Taxonomy" id="121402"/>
    <lineage>
        <taxon>Eukaryota</taxon>
        <taxon>Metazoa</taxon>
        <taxon>Chordata</taxon>
        <taxon>Craniata</taxon>
        <taxon>Vertebrata</taxon>
        <taxon>Euteleostomi</taxon>
        <taxon>Actinopterygii</taxon>
        <taxon>Neopterygii</taxon>
        <taxon>Teleostei</taxon>
        <taxon>Albuliformes</taxon>
        <taxon>Albulidae</taxon>
        <taxon>Albula</taxon>
    </lineage>
</organism>
<dbReference type="SMART" id="SM00742">
    <property type="entry name" value="Hr1"/>
    <property type="match status" value="1"/>
</dbReference>
<evidence type="ECO:0000313" key="3">
    <source>
        <dbReference type="EMBL" id="KAG9341495.1"/>
    </source>
</evidence>
<feature type="region of interest" description="Disordered" evidence="1">
    <location>
        <begin position="1"/>
        <end position="26"/>
    </location>
</feature>
<name>A0A8T2NMA0_9TELE</name>